<proteinExistence type="predicted"/>
<comment type="caution">
    <text evidence="1">The sequence shown here is derived from an EMBL/GenBank/DDBJ whole genome shotgun (WGS) entry which is preliminary data.</text>
</comment>
<sequence length="79" mass="8549">MDGEFYQGNELLAKGNIIRNNKNYDIASVNFIANPRGHIITDAQDGKITSTEKDARIAAATSFTATTDESRTLDATTLA</sequence>
<reference evidence="1" key="1">
    <citation type="submission" date="2020-11" db="EMBL/GenBank/DDBJ databases">
        <title>Gallibacterium anatis 1637, full genome, WGS.</title>
        <authorList>
            <person name="Laishevtcev A.I."/>
            <person name="Yakimova E.A."/>
            <person name="Petkovich D."/>
            <person name="Stepanova T.V."/>
            <person name="Kalendr R.S."/>
            <person name="Rubalsky E.O."/>
            <person name="Zulkarneev E.R."/>
            <person name="Aleshkin A.V."/>
        </authorList>
    </citation>
    <scope>NUCLEOTIDE SEQUENCE</scope>
    <source>
        <strain evidence="1">1637</strain>
    </source>
</reference>
<dbReference type="AlphaFoldDB" id="A0A930UVV4"/>
<gene>
    <name evidence="1" type="ORF">INT80_00635</name>
</gene>
<name>A0A930UVV4_9PAST</name>
<evidence type="ECO:0000313" key="1">
    <source>
        <dbReference type="EMBL" id="MBF4102136.1"/>
    </source>
</evidence>
<dbReference type="EMBL" id="JADION010000001">
    <property type="protein sequence ID" value="MBF4102136.1"/>
    <property type="molecule type" value="Genomic_DNA"/>
</dbReference>
<protein>
    <submittedName>
        <fullName evidence="1">Uncharacterized protein</fullName>
    </submittedName>
</protein>
<accession>A0A930UVV4</accession>
<organism evidence="1">
    <name type="scientific">Gallibacterium anatis</name>
    <dbReference type="NCBI Taxonomy" id="750"/>
    <lineage>
        <taxon>Bacteria</taxon>
        <taxon>Pseudomonadati</taxon>
        <taxon>Pseudomonadota</taxon>
        <taxon>Gammaproteobacteria</taxon>
        <taxon>Pasteurellales</taxon>
        <taxon>Pasteurellaceae</taxon>
        <taxon>Gallibacterium</taxon>
    </lineage>
</organism>